<gene>
    <name evidence="2" type="ORF">EGW08_021815</name>
</gene>
<proteinExistence type="predicted"/>
<dbReference type="OrthoDB" id="6208413at2759"/>
<feature type="domain" description="C-type lectin" evidence="1">
    <location>
        <begin position="191"/>
        <end position="302"/>
    </location>
</feature>
<organism evidence="2 3">
    <name type="scientific">Elysia chlorotica</name>
    <name type="common">Eastern emerald elysia</name>
    <name type="synonym">Sea slug</name>
    <dbReference type="NCBI Taxonomy" id="188477"/>
    <lineage>
        <taxon>Eukaryota</taxon>
        <taxon>Metazoa</taxon>
        <taxon>Spiralia</taxon>
        <taxon>Lophotrochozoa</taxon>
        <taxon>Mollusca</taxon>
        <taxon>Gastropoda</taxon>
        <taxon>Heterobranchia</taxon>
        <taxon>Euthyneura</taxon>
        <taxon>Panpulmonata</taxon>
        <taxon>Sacoglossa</taxon>
        <taxon>Placobranchoidea</taxon>
        <taxon>Plakobranchidae</taxon>
        <taxon>Elysia</taxon>
    </lineage>
</organism>
<dbReference type="Proteomes" id="UP000271974">
    <property type="component" value="Unassembled WGS sequence"/>
</dbReference>
<feature type="non-terminal residue" evidence="2">
    <location>
        <position position="1"/>
    </location>
</feature>
<dbReference type="SMART" id="SM00034">
    <property type="entry name" value="CLECT"/>
    <property type="match status" value="1"/>
</dbReference>
<reference evidence="2 3" key="1">
    <citation type="submission" date="2019-01" db="EMBL/GenBank/DDBJ databases">
        <title>A draft genome assembly of the solar-powered sea slug Elysia chlorotica.</title>
        <authorList>
            <person name="Cai H."/>
            <person name="Li Q."/>
            <person name="Fang X."/>
            <person name="Li J."/>
            <person name="Curtis N.E."/>
            <person name="Altenburger A."/>
            <person name="Shibata T."/>
            <person name="Feng M."/>
            <person name="Maeda T."/>
            <person name="Schwartz J.A."/>
            <person name="Shigenobu S."/>
            <person name="Lundholm N."/>
            <person name="Nishiyama T."/>
            <person name="Yang H."/>
            <person name="Hasebe M."/>
            <person name="Li S."/>
            <person name="Pierce S.K."/>
            <person name="Wang J."/>
        </authorList>
    </citation>
    <scope>NUCLEOTIDE SEQUENCE [LARGE SCALE GENOMIC DNA]</scope>
    <source>
        <strain evidence="2">EC2010</strain>
        <tissue evidence="2">Whole organism of an adult</tissue>
    </source>
</reference>
<dbReference type="InterPro" id="IPR016186">
    <property type="entry name" value="C-type_lectin-like/link_sf"/>
</dbReference>
<dbReference type="Gene3D" id="3.10.100.10">
    <property type="entry name" value="Mannose-Binding Protein A, subunit A"/>
    <property type="match status" value="1"/>
</dbReference>
<dbReference type="PANTHER" id="PTHR22803">
    <property type="entry name" value="MANNOSE, PHOSPHOLIPASE, LECTIN RECEPTOR RELATED"/>
    <property type="match status" value="1"/>
</dbReference>
<keyword evidence="3" id="KW-1185">Reference proteome</keyword>
<comment type="caution">
    <text evidence="2">The sequence shown here is derived from an EMBL/GenBank/DDBJ whole genome shotgun (WGS) entry which is preliminary data.</text>
</comment>
<sequence length="503" mass="56899">GLSGSLIDLLGNNNCNERHVTVLQVTKTPKNVSVSCSGRPRTSNKSLTTEKPYVKLHATWRSGIRDYFTIEDSGELQYEREKDGRKDVHTEIGNTSQVTYFHVDDGQTVVGHRAYNDSTARLVLYIIITFNYTVEMDISKFSCRTRCAIGPGIDIYAEKEVELTYPSGKCNYERYQFEYPCKYADYLDLGDAGTCVKIVNSAVSWREAKARCVHRYNGTLIKITSKAMNDAINKLISPSSGGYWIGLSNIWLRHLYNDTFTWLDETQPANYMNRFKTAPGPSDGNEYCVVSIPADYWNKSKCYPNSYKFICEKISAREPGPPSLSFKFSHGHRHAYIGYDFYAQCSAFTELGVTVTFRMSHNNTIMEFDSNYYTSLAEEEFVEVDGRCLSRTRADLKLRGTTELSGAQFKCCWDRQKNRTSCSDSTTAYLRHLPQRPVLTVENSYYLSIGDHVTATCSACVGTGGQLVWALDMLDVKLQWSSQFKSTQNLPRHDGPGINPNTT</sequence>
<dbReference type="AlphaFoldDB" id="A0A433SMP2"/>
<dbReference type="PROSITE" id="PS50041">
    <property type="entry name" value="C_TYPE_LECTIN_2"/>
    <property type="match status" value="1"/>
</dbReference>
<accession>A0A433SMP2</accession>
<name>A0A433SMP2_ELYCH</name>
<dbReference type="InterPro" id="IPR016187">
    <property type="entry name" value="CTDL_fold"/>
</dbReference>
<protein>
    <recommendedName>
        <fullName evidence="1">C-type lectin domain-containing protein</fullName>
    </recommendedName>
</protein>
<feature type="non-terminal residue" evidence="2">
    <location>
        <position position="503"/>
    </location>
</feature>
<dbReference type="Pfam" id="PF00059">
    <property type="entry name" value="Lectin_C"/>
    <property type="match status" value="1"/>
</dbReference>
<dbReference type="InterPro" id="IPR001304">
    <property type="entry name" value="C-type_lectin-like"/>
</dbReference>
<evidence type="ECO:0000313" key="2">
    <source>
        <dbReference type="EMBL" id="RUS70425.1"/>
    </source>
</evidence>
<dbReference type="CDD" id="cd00037">
    <property type="entry name" value="CLECT"/>
    <property type="match status" value="1"/>
</dbReference>
<dbReference type="EMBL" id="RQTK01001412">
    <property type="protein sequence ID" value="RUS70425.1"/>
    <property type="molecule type" value="Genomic_DNA"/>
</dbReference>
<evidence type="ECO:0000313" key="3">
    <source>
        <dbReference type="Proteomes" id="UP000271974"/>
    </source>
</evidence>
<dbReference type="InterPro" id="IPR050111">
    <property type="entry name" value="C-type_lectin/snaclec_domain"/>
</dbReference>
<dbReference type="SUPFAM" id="SSF56436">
    <property type="entry name" value="C-type lectin-like"/>
    <property type="match status" value="1"/>
</dbReference>
<evidence type="ECO:0000259" key="1">
    <source>
        <dbReference type="PROSITE" id="PS50041"/>
    </source>
</evidence>